<evidence type="ECO:0000259" key="3">
    <source>
        <dbReference type="Pfam" id="PF26514"/>
    </source>
</evidence>
<evidence type="ECO:0000313" key="5">
    <source>
        <dbReference type="Proteomes" id="UP000316343"/>
    </source>
</evidence>
<evidence type="ECO:0000256" key="2">
    <source>
        <dbReference type="SAM" id="SignalP"/>
    </source>
</evidence>
<dbReference type="Proteomes" id="UP000316343">
    <property type="component" value="Unassembled WGS sequence"/>
</dbReference>
<feature type="transmembrane region" description="Helical" evidence="1">
    <location>
        <begin position="344"/>
        <end position="371"/>
    </location>
</feature>
<keyword evidence="1" id="KW-0472">Membrane</keyword>
<protein>
    <recommendedName>
        <fullName evidence="3">DUF8173 domain-containing protein</fullName>
    </recommendedName>
</protein>
<feature type="chain" id="PRO_5021994459" description="DUF8173 domain-containing protein" evidence="2">
    <location>
        <begin position="31"/>
        <end position="389"/>
    </location>
</feature>
<dbReference type="EMBL" id="VHJK01000001">
    <property type="protein sequence ID" value="TRD11643.1"/>
    <property type="molecule type" value="Genomic_DNA"/>
</dbReference>
<feature type="transmembrane region" description="Helical" evidence="1">
    <location>
        <begin position="273"/>
        <end position="293"/>
    </location>
</feature>
<feature type="domain" description="DUF8173" evidence="3">
    <location>
        <begin position="230"/>
        <end position="383"/>
    </location>
</feature>
<keyword evidence="2" id="KW-0732">Signal</keyword>
<dbReference type="OrthoDB" id="7419554at2"/>
<gene>
    <name evidence="4" type="ORF">FGU71_07040</name>
</gene>
<dbReference type="InterPro" id="IPR058486">
    <property type="entry name" value="DUF8173"/>
</dbReference>
<evidence type="ECO:0000256" key="1">
    <source>
        <dbReference type="SAM" id="Phobius"/>
    </source>
</evidence>
<reference evidence="4 5" key="1">
    <citation type="submission" date="2019-06" db="EMBL/GenBank/DDBJ databases">
        <title>Erythrobacter insulae sp. nov., isolated from a tidal flat.</title>
        <authorList>
            <person name="Yoon J.-H."/>
        </authorList>
    </citation>
    <scope>NUCLEOTIDE SEQUENCE [LARGE SCALE GENOMIC DNA]</scope>
    <source>
        <strain evidence="4 5">JBTF-M21</strain>
    </source>
</reference>
<keyword evidence="5" id="KW-1185">Reference proteome</keyword>
<sequence>MATKFLQVRSYILLGLLSISLVLLAPFSSAQETAPDQDGAQSPQVEQDMVFAADQDVQLDAKSTDDVFAAGSTVTVQGAQADHLIIAGGEISVRDVSSNDLIAAGGEIDFARGAIADDIVAAGGDIEIGPDFTLGGSAVLMGGSVRIDAPVPGDLRVTSGSIIVNSAIGGSARLAGDTIEIGPNARIAGDLEYRSENLVMRPGAVVEGETRILPVDDTYGAEEFGKAAGSMFLMLGISILISYFVVVLALVFAAPALMRATSRMMREQPWKSLGLGLLIAVIVPLLGVLFLWTAVAAPIALLLLTASIAITPIALAATAYFAGDSARRFLTNAKEDAAGIGARLLWPGLGALVIFALTLIPIAGLIIWFFAMLFGLGAVVNSTAKALAK</sequence>
<comment type="caution">
    <text evidence="4">The sequence shown here is derived from an EMBL/GenBank/DDBJ whole genome shotgun (WGS) entry which is preliminary data.</text>
</comment>
<feature type="transmembrane region" description="Helical" evidence="1">
    <location>
        <begin position="299"/>
        <end position="323"/>
    </location>
</feature>
<keyword evidence="1" id="KW-1133">Transmembrane helix</keyword>
<proteinExistence type="predicted"/>
<feature type="transmembrane region" description="Helical" evidence="1">
    <location>
        <begin position="231"/>
        <end position="252"/>
    </location>
</feature>
<accession>A0A547PBX8</accession>
<feature type="signal peptide" evidence="2">
    <location>
        <begin position="1"/>
        <end position="30"/>
    </location>
</feature>
<dbReference type="Pfam" id="PF26514">
    <property type="entry name" value="DUF8173"/>
    <property type="match status" value="1"/>
</dbReference>
<organism evidence="4 5">
    <name type="scientific">Erythrobacter insulae</name>
    <dbReference type="NCBI Taxonomy" id="2584124"/>
    <lineage>
        <taxon>Bacteria</taxon>
        <taxon>Pseudomonadati</taxon>
        <taxon>Pseudomonadota</taxon>
        <taxon>Alphaproteobacteria</taxon>
        <taxon>Sphingomonadales</taxon>
        <taxon>Erythrobacteraceae</taxon>
        <taxon>Erythrobacter/Porphyrobacter group</taxon>
        <taxon>Erythrobacter</taxon>
    </lineage>
</organism>
<keyword evidence="1" id="KW-0812">Transmembrane</keyword>
<dbReference type="RefSeq" id="WP_142787916.1">
    <property type="nucleotide sequence ID" value="NZ_VHJK01000001.1"/>
</dbReference>
<name>A0A547PBX8_9SPHN</name>
<evidence type="ECO:0000313" key="4">
    <source>
        <dbReference type="EMBL" id="TRD11643.1"/>
    </source>
</evidence>
<dbReference type="AlphaFoldDB" id="A0A547PBX8"/>